<accession>A0ABT2K7G0</accession>
<sequence>MRDASTNATAAGIEYLADGVGALTSAPARAIRADAISAGADALASGLDSFAAIKSAPKSAPRRSRGPNVRGWLNAPVGLGVPG</sequence>
<dbReference type="Proteomes" id="UP001320702">
    <property type="component" value="Unassembled WGS sequence"/>
</dbReference>
<name>A0ABT2K7G0_9RHOB</name>
<comment type="caution">
    <text evidence="2">The sequence shown here is derived from an EMBL/GenBank/DDBJ whole genome shotgun (WGS) entry which is preliminary data.</text>
</comment>
<feature type="region of interest" description="Disordered" evidence="1">
    <location>
        <begin position="56"/>
        <end position="83"/>
    </location>
</feature>
<proteinExistence type="predicted"/>
<dbReference type="RefSeq" id="WP_260276359.1">
    <property type="nucleotide sequence ID" value="NZ_JANAVZ010000003.1"/>
</dbReference>
<keyword evidence="3" id="KW-1185">Reference proteome</keyword>
<protein>
    <submittedName>
        <fullName evidence="2">Uncharacterized protein</fullName>
    </submittedName>
</protein>
<evidence type="ECO:0000313" key="3">
    <source>
        <dbReference type="Proteomes" id="UP001320702"/>
    </source>
</evidence>
<evidence type="ECO:0000313" key="2">
    <source>
        <dbReference type="EMBL" id="MCT4332461.1"/>
    </source>
</evidence>
<organism evidence="2 3">
    <name type="scientific">Paracoccus maritimus</name>
    <dbReference type="NCBI Taxonomy" id="2933292"/>
    <lineage>
        <taxon>Bacteria</taxon>
        <taxon>Pseudomonadati</taxon>
        <taxon>Pseudomonadota</taxon>
        <taxon>Alphaproteobacteria</taxon>
        <taxon>Rhodobacterales</taxon>
        <taxon>Paracoccaceae</taxon>
        <taxon>Paracoccus</taxon>
    </lineage>
</organism>
<gene>
    <name evidence="2" type="ORF">MU516_06220</name>
</gene>
<dbReference type="EMBL" id="JANAVZ010000003">
    <property type="protein sequence ID" value="MCT4332461.1"/>
    <property type="molecule type" value="Genomic_DNA"/>
</dbReference>
<reference evidence="2 3" key="1">
    <citation type="submission" date="2022-04" db="EMBL/GenBank/DDBJ databases">
        <title>Paracoccus sp. YLB-12 draft genome sequence.</title>
        <authorList>
            <person name="Yu L."/>
        </authorList>
    </citation>
    <scope>NUCLEOTIDE SEQUENCE [LARGE SCALE GENOMIC DNA]</scope>
    <source>
        <strain evidence="2 3">YLB-12</strain>
    </source>
</reference>
<evidence type="ECO:0000256" key="1">
    <source>
        <dbReference type="SAM" id="MobiDB-lite"/>
    </source>
</evidence>